<dbReference type="GO" id="GO:0032259">
    <property type="term" value="P:methylation"/>
    <property type="evidence" value="ECO:0007669"/>
    <property type="project" value="UniProtKB-KW"/>
</dbReference>
<proteinExistence type="predicted"/>
<dbReference type="EMBL" id="WPIN01000002">
    <property type="protein sequence ID" value="MVM29494.1"/>
    <property type="molecule type" value="Genomic_DNA"/>
</dbReference>
<dbReference type="AlphaFoldDB" id="A0A7K1S6R8"/>
<evidence type="ECO:0000313" key="1">
    <source>
        <dbReference type="EMBL" id="MVM29494.1"/>
    </source>
</evidence>
<keyword evidence="1" id="KW-0489">Methyltransferase</keyword>
<dbReference type="GO" id="GO:0008168">
    <property type="term" value="F:methyltransferase activity"/>
    <property type="evidence" value="ECO:0007669"/>
    <property type="project" value="UniProtKB-KW"/>
</dbReference>
<dbReference type="CDD" id="cd02440">
    <property type="entry name" value="AdoMet_MTases"/>
    <property type="match status" value="1"/>
</dbReference>
<reference evidence="1 2" key="1">
    <citation type="submission" date="2019-12" db="EMBL/GenBank/DDBJ databases">
        <title>Spirosoma sp. HMF4905 genome sequencing and assembly.</title>
        <authorList>
            <person name="Kang H."/>
            <person name="Cha I."/>
            <person name="Kim H."/>
            <person name="Joh K."/>
        </authorList>
    </citation>
    <scope>NUCLEOTIDE SEQUENCE [LARGE SCALE GENOMIC DNA]</scope>
    <source>
        <strain evidence="1 2">HMF4905</strain>
    </source>
</reference>
<sequence>MEDPKRIVQQGYDQLGSLYRTHYEETNPLRYSNWLTTLAQLLPAKAKVLELGCADGIPTARFLSQQFSYLGIDISPIQVEQARANVPEALFQVADMATLTFSRLSFDGVIALYSIIHLPLAEQPALFKTIYQWLAPNGYFLCITGADEWTGVDSDWIKPGTLMYWSYADAGTYRSWLIEAGFTIVESQFVAEGNSGHTFFLLQKKA</sequence>
<name>A0A7K1S6R8_9BACT</name>
<comment type="caution">
    <text evidence="1">The sequence shown here is derived from an EMBL/GenBank/DDBJ whole genome shotgun (WGS) entry which is preliminary data.</text>
</comment>
<dbReference type="SUPFAM" id="SSF53335">
    <property type="entry name" value="S-adenosyl-L-methionine-dependent methyltransferases"/>
    <property type="match status" value="1"/>
</dbReference>
<dbReference type="Gene3D" id="3.40.50.150">
    <property type="entry name" value="Vaccinia Virus protein VP39"/>
    <property type="match status" value="1"/>
</dbReference>
<dbReference type="Proteomes" id="UP000436006">
    <property type="component" value="Unassembled WGS sequence"/>
</dbReference>
<protein>
    <submittedName>
        <fullName evidence="1">Methyltransferase domain-containing protein</fullName>
    </submittedName>
</protein>
<dbReference type="InterPro" id="IPR029063">
    <property type="entry name" value="SAM-dependent_MTases_sf"/>
</dbReference>
<dbReference type="RefSeq" id="WP_157583750.1">
    <property type="nucleotide sequence ID" value="NZ_WPIN01000002.1"/>
</dbReference>
<dbReference type="PANTHER" id="PTHR43861:SF1">
    <property type="entry name" value="TRANS-ACONITATE 2-METHYLTRANSFERASE"/>
    <property type="match status" value="1"/>
</dbReference>
<keyword evidence="2" id="KW-1185">Reference proteome</keyword>
<keyword evidence="1" id="KW-0808">Transferase</keyword>
<gene>
    <name evidence="1" type="ORF">GO755_05580</name>
</gene>
<organism evidence="1 2">
    <name type="scientific">Spirosoma arboris</name>
    <dbReference type="NCBI Taxonomy" id="2682092"/>
    <lineage>
        <taxon>Bacteria</taxon>
        <taxon>Pseudomonadati</taxon>
        <taxon>Bacteroidota</taxon>
        <taxon>Cytophagia</taxon>
        <taxon>Cytophagales</taxon>
        <taxon>Cytophagaceae</taxon>
        <taxon>Spirosoma</taxon>
    </lineage>
</organism>
<dbReference type="PANTHER" id="PTHR43861">
    <property type="entry name" value="TRANS-ACONITATE 2-METHYLTRANSFERASE-RELATED"/>
    <property type="match status" value="1"/>
</dbReference>
<dbReference type="Pfam" id="PF13489">
    <property type="entry name" value="Methyltransf_23"/>
    <property type="match status" value="1"/>
</dbReference>
<accession>A0A7K1S6R8</accession>
<evidence type="ECO:0000313" key="2">
    <source>
        <dbReference type="Proteomes" id="UP000436006"/>
    </source>
</evidence>